<feature type="transmembrane region" description="Helical" evidence="1">
    <location>
        <begin position="166"/>
        <end position="186"/>
    </location>
</feature>
<feature type="transmembrane region" description="Helical" evidence="1">
    <location>
        <begin position="78"/>
        <end position="96"/>
    </location>
</feature>
<keyword evidence="1" id="KW-0812">Transmembrane</keyword>
<gene>
    <name evidence="2" type="ORF">AsAng_0031680</name>
</gene>
<dbReference type="AlphaFoldDB" id="A0A916DUD9"/>
<dbReference type="EMBL" id="AP026867">
    <property type="protein sequence ID" value="BDS12445.1"/>
    <property type="molecule type" value="Genomic_DNA"/>
</dbReference>
<sequence>MTISKLLLLLVLFFGSTMVSIHGSPSIKEYHPIAAREFSPPVEKKAPIKKRKKKRIKKRLKFKQKKQYRSPLQTTGNVFIPIMILVLLLLFLPIAFMIMGGILGGIGWIYAGIIISCLWLTLAYFLIFINYSPFPYIGLLISLFFILASVALLIWGLIAILPIINIVSIILGSIALIALVLFFIVLTR</sequence>
<keyword evidence="3" id="KW-1185">Reference proteome</keyword>
<dbReference type="Proteomes" id="UP001060919">
    <property type="component" value="Chromosome"/>
</dbReference>
<accession>A0A916DUD9</accession>
<keyword evidence="1" id="KW-1133">Transmembrane helix</keyword>
<reference evidence="2" key="1">
    <citation type="submission" date="2022-09" db="EMBL/GenBank/DDBJ databases">
        <title>Aureispira anguillicida sp. nov., isolated from Leptocephalus of Japanese eel Anguilla japonica.</title>
        <authorList>
            <person name="Yuasa K."/>
            <person name="Mekata T."/>
            <person name="Ikunari K."/>
        </authorList>
    </citation>
    <scope>NUCLEOTIDE SEQUENCE</scope>
    <source>
        <strain evidence="2">EL160426</strain>
    </source>
</reference>
<organism evidence="2 3">
    <name type="scientific">Aureispira anguillae</name>
    <dbReference type="NCBI Taxonomy" id="2864201"/>
    <lineage>
        <taxon>Bacteria</taxon>
        <taxon>Pseudomonadati</taxon>
        <taxon>Bacteroidota</taxon>
        <taxon>Saprospiria</taxon>
        <taxon>Saprospirales</taxon>
        <taxon>Saprospiraceae</taxon>
        <taxon>Aureispira</taxon>
    </lineage>
</organism>
<proteinExistence type="predicted"/>
<dbReference type="KEGG" id="aup:AsAng_0031680"/>
<feature type="transmembrane region" description="Helical" evidence="1">
    <location>
        <begin position="108"/>
        <end position="131"/>
    </location>
</feature>
<evidence type="ECO:0000313" key="3">
    <source>
        <dbReference type="Proteomes" id="UP001060919"/>
    </source>
</evidence>
<protein>
    <submittedName>
        <fullName evidence="2">Uncharacterized protein</fullName>
    </submittedName>
</protein>
<name>A0A916DUD9_9BACT</name>
<keyword evidence="1" id="KW-0472">Membrane</keyword>
<feature type="transmembrane region" description="Helical" evidence="1">
    <location>
        <begin position="137"/>
        <end position="159"/>
    </location>
</feature>
<evidence type="ECO:0000313" key="2">
    <source>
        <dbReference type="EMBL" id="BDS12445.1"/>
    </source>
</evidence>
<dbReference type="RefSeq" id="WP_264793514.1">
    <property type="nucleotide sequence ID" value="NZ_AP026867.1"/>
</dbReference>
<evidence type="ECO:0000256" key="1">
    <source>
        <dbReference type="SAM" id="Phobius"/>
    </source>
</evidence>